<evidence type="ECO:0000313" key="2">
    <source>
        <dbReference type="EMBL" id="NME72635.1"/>
    </source>
</evidence>
<evidence type="ECO:0000256" key="1">
    <source>
        <dbReference type="SAM" id="Phobius"/>
    </source>
</evidence>
<dbReference type="PANTHER" id="PTHR35337:SF1">
    <property type="entry name" value="SLR1478 PROTEIN"/>
    <property type="match status" value="1"/>
</dbReference>
<feature type="transmembrane region" description="Helical" evidence="1">
    <location>
        <begin position="199"/>
        <end position="216"/>
    </location>
</feature>
<evidence type="ECO:0000313" key="3">
    <source>
        <dbReference type="Proteomes" id="UP000576082"/>
    </source>
</evidence>
<protein>
    <submittedName>
        <fullName evidence="2">Stage II sporulation protein M</fullName>
    </submittedName>
</protein>
<keyword evidence="1" id="KW-1133">Transmembrane helix</keyword>
<feature type="transmembrane region" description="Helical" evidence="1">
    <location>
        <begin position="285"/>
        <end position="306"/>
    </location>
</feature>
<reference evidence="2 3" key="1">
    <citation type="submission" date="2020-04" db="EMBL/GenBank/DDBJ databases">
        <title>Flammeovirga sp. SR4, a novel species isolated from seawater.</title>
        <authorList>
            <person name="Wang X."/>
        </authorList>
    </citation>
    <scope>NUCLEOTIDE SEQUENCE [LARGE SCALE GENOMIC DNA]</scope>
    <source>
        <strain evidence="2 3">ATCC 23126</strain>
    </source>
</reference>
<dbReference type="PANTHER" id="PTHR35337">
    <property type="entry name" value="SLR1478 PROTEIN"/>
    <property type="match status" value="1"/>
</dbReference>
<feature type="transmembrane region" description="Helical" evidence="1">
    <location>
        <begin position="99"/>
        <end position="118"/>
    </location>
</feature>
<gene>
    <name evidence="2" type="ORF">HHU12_32045</name>
</gene>
<comment type="caution">
    <text evidence="2">The sequence shown here is derived from an EMBL/GenBank/DDBJ whole genome shotgun (WGS) entry which is preliminary data.</text>
</comment>
<name>A0A7X9S1G6_9BACT</name>
<accession>A0A7X9S1G6</accession>
<dbReference type="InterPro" id="IPR002798">
    <property type="entry name" value="SpoIIM-like"/>
</dbReference>
<proteinExistence type="predicted"/>
<feature type="transmembrane region" description="Helical" evidence="1">
    <location>
        <begin position="222"/>
        <end position="241"/>
    </location>
</feature>
<keyword evidence="1" id="KW-0812">Transmembrane</keyword>
<dbReference type="EMBL" id="JABANE010000185">
    <property type="protein sequence ID" value="NME72635.1"/>
    <property type="molecule type" value="Genomic_DNA"/>
</dbReference>
<keyword evidence="1" id="KW-0472">Membrane</keyword>
<sequence>MKEPIFILKNQEKWQIIEQEMTKTTVSPDQLASYYKALSDDLSYAQTFYPDSEVTLFLNSLSIKYHKKIYSTKKEKTSRIKDFWLYEVPYEIANNKRQLFYAFAVFLVSCIIGAYSAHNDGEFIRLILGDGYVNMTLENIEKGKPMDVYASGDPFEMFYQISKNNITVSLYAFVMGIFSSFGTGFILFKNGVMLGSFQYFFYQKGILGPSLLSIWTHGTLEITAIIFAGGAGFILGNSFLFPKHKKRLESLKDGTNSGLKIIVGLVPIFLIAGFLEGYVTRQVDWPLTVRLFFILGSLSFIIYYYFIYANKFSVKGVS</sequence>
<organism evidence="2 3">
    <name type="scientific">Flammeovirga aprica JL-4</name>
    <dbReference type="NCBI Taxonomy" id="694437"/>
    <lineage>
        <taxon>Bacteria</taxon>
        <taxon>Pseudomonadati</taxon>
        <taxon>Bacteroidota</taxon>
        <taxon>Cytophagia</taxon>
        <taxon>Cytophagales</taxon>
        <taxon>Flammeovirgaceae</taxon>
        <taxon>Flammeovirga</taxon>
    </lineage>
</organism>
<feature type="transmembrane region" description="Helical" evidence="1">
    <location>
        <begin position="166"/>
        <end position="187"/>
    </location>
</feature>
<dbReference type="AlphaFoldDB" id="A0A7X9S1G6"/>
<keyword evidence="3" id="KW-1185">Reference proteome</keyword>
<dbReference type="RefSeq" id="WP_169660821.1">
    <property type="nucleotide sequence ID" value="NZ_JABANE010000185.1"/>
</dbReference>
<dbReference type="Proteomes" id="UP000576082">
    <property type="component" value="Unassembled WGS sequence"/>
</dbReference>
<feature type="transmembrane region" description="Helical" evidence="1">
    <location>
        <begin position="261"/>
        <end position="279"/>
    </location>
</feature>
<dbReference type="Pfam" id="PF01944">
    <property type="entry name" value="SpoIIM"/>
    <property type="match status" value="1"/>
</dbReference>